<organism evidence="9 10">
    <name type="scientific">Panagrolaimus superbus</name>
    <dbReference type="NCBI Taxonomy" id="310955"/>
    <lineage>
        <taxon>Eukaryota</taxon>
        <taxon>Metazoa</taxon>
        <taxon>Ecdysozoa</taxon>
        <taxon>Nematoda</taxon>
        <taxon>Chromadorea</taxon>
        <taxon>Rhabditida</taxon>
        <taxon>Tylenchina</taxon>
        <taxon>Panagrolaimomorpha</taxon>
        <taxon>Panagrolaimoidea</taxon>
        <taxon>Panagrolaimidae</taxon>
        <taxon>Panagrolaimus</taxon>
    </lineage>
</organism>
<dbReference type="InterPro" id="IPR039977">
    <property type="entry name" value="Suv4-20/Set9"/>
</dbReference>
<evidence type="ECO:0000256" key="3">
    <source>
        <dbReference type="ARBA" id="ARBA00022454"/>
    </source>
</evidence>
<dbReference type="Gene3D" id="1.10.10.1700">
    <property type="entry name" value="Histone-lysine N-methyltransferase"/>
    <property type="match status" value="1"/>
</dbReference>
<evidence type="ECO:0000313" key="9">
    <source>
        <dbReference type="Proteomes" id="UP000887577"/>
    </source>
</evidence>
<protein>
    <submittedName>
        <fullName evidence="10">Uncharacterized protein</fullName>
    </submittedName>
</protein>
<dbReference type="GO" id="GO:0032259">
    <property type="term" value="P:methylation"/>
    <property type="evidence" value="ECO:0007669"/>
    <property type="project" value="UniProtKB-KW"/>
</dbReference>
<keyword evidence="3" id="KW-0158">Chromosome</keyword>
<keyword evidence="8" id="KW-0539">Nucleus</keyword>
<evidence type="ECO:0000256" key="5">
    <source>
        <dbReference type="ARBA" id="ARBA00022679"/>
    </source>
</evidence>
<keyword evidence="7" id="KW-0156">Chromatin regulator</keyword>
<keyword evidence="5" id="KW-0808">Transferase</keyword>
<dbReference type="GO" id="GO:0042799">
    <property type="term" value="F:histone H4K20 methyltransferase activity"/>
    <property type="evidence" value="ECO:0007669"/>
    <property type="project" value="TreeGrafter"/>
</dbReference>
<name>A0A914Y8U5_9BILA</name>
<evidence type="ECO:0000256" key="4">
    <source>
        <dbReference type="ARBA" id="ARBA00022603"/>
    </source>
</evidence>
<evidence type="ECO:0000313" key="10">
    <source>
        <dbReference type="WBParaSite" id="PSU_v2.g15876.t1"/>
    </source>
</evidence>
<dbReference type="GO" id="GO:0005634">
    <property type="term" value="C:nucleus"/>
    <property type="evidence" value="ECO:0007669"/>
    <property type="project" value="UniProtKB-SubCell"/>
</dbReference>
<dbReference type="Proteomes" id="UP000887577">
    <property type="component" value="Unplaced"/>
</dbReference>
<dbReference type="WBParaSite" id="PSU_v2.g15876.t1">
    <property type="protein sequence ID" value="PSU_v2.g15876.t1"/>
    <property type="gene ID" value="PSU_v2.g15876"/>
</dbReference>
<evidence type="ECO:0000256" key="7">
    <source>
        <dbReference type="ARBA" id="ARBA00022853"/>
    </source>
</evidence>
<comment type="subcellular location">
    <subcellularLocation>
        <location evidence="2">Chromosome</location>
    </subcellularLocation>
    <subcellularLocation>
        <location evidence="1">Nucleus</location>
    </subcellularLocation>
</comment>
<proteinExistence type="predicted"/>
<keyword evidence="4" id="KW-0489">Methyltransferase</keyword>
<keyword evidence="6" id="KW-0949">S-adenosyl-L-methionine</keyword>
<evidence type="ECO:0000256" key="1">
    <source>
        <dbReference type="ARBA" id="ARBA00004123"/>
    </source>
</evidence>
<evidence type="ECO:0000256" key="2">
    <source>
        <dbReference type="ARBA" id="ARBA00004286"/>
    </source>
</evidence>
<reference evidence="10" key="1">
    <citation type="submission" date="2022-11" db="UniProtKB">
        <authorList>
            <consortium name="WormBaseParasite"/>
        </authorList>
    </citation>
    <scope>IDENTIFICATION</scope>
</reference>
<dbReference type="GO" id="GO:0005694">
    <property type="term" value="C:chromosome"/>
    <property type="evidence" value="ECO:0007669"/>
    <property type="project" value="UniProtKB-SubCell"/>
</dbReference>
<dbReference type="InterPro" id="IPR041938">
    <property type="entry name" value="Hist-Lys_N-MTase_N"/>
</dbReference>
<dbReference type="AlphaFoldDB" id="A0A914Y8U5"/>
<accession>A0A914Y8U5</accession>
<dbReference type="PANTHER" id="PTHR12977:SF4">
    <property type="entry name" value="HISTONE-LYSINE N-METHYLTRANSFERASE KMT5B"/>
    <property type="match status" value="1"/>
</dbReference>
<evidence type="ECO:0000256" key="6">
    <source>
        <dbReference type="ARBA" id="ARBA00022691"/>
    </source>
</evidence>
<evidence type="ECO:0000256" key="8">
    <source>
        <dbReference type="ARBA" id="ARBA00023242"/>
    </source>
</evidence>
<sequence length="127" mass="14695">MSAKELMEINDLCTTLVVDPLLRIKSHKVLLDYTPPSMHTHLLASSIMLQYINDGDILKVYRSLYSMQITRKLFKNRSIILQQHFRDHLLRFIAMFSNDSGYVISDCIRYGHDNNLGAKININQILA</sequence>
<dbReference type="PANTHER" id="PTHR12977">
    <property type="entry name" value="SUPPRESSOR OF VARIEGATION 4-20-RELATED"/>
    <property type="match status" value="1"/>
</dbReference>
<keyword evidence="9" id="KW-1185">Reference proteome</keyword>